<organism evidence="5 6">
    <name type="scientific">Paramecium pentaurelia</name>
    <dbReference type="NCBI Taxonomy" id="43138"/>
    <lineage>
        <taxon>Eukaryota</taxon>
        <taxon>Sar</taxon>
        <taxon>Alveolata</taxon>
        <taxon>Ciliophora</taxon>
        <taxon>Intramacronucleata</taxon>
        <taxon>Oligohymenophorea</taxon>
        <taxon>Peniculida</taxon>
        <taxon>Parameciidae</taxon>
        <taxon>Paramecium</taxon>
    </lineage>
</organism>
<feature type="domain" description="DH" evidence="2">
    <location>
        <begin position="384"/>
        <end position="578"/>
    </location>
</feature>
<evidence type="ECO:0000259" key="3">
    <source>
        <dbReference type="PROSITE" id="PS50195"/>
    </source>
</evidence>
<dbReference type="Pfam" id="PF00787">
    <property type="entry name" value="PX"/>
    <property type="match status" value="1"/>
</dbReference>
<dbReference type="AlphaFoldDB" id="A0A8S1VMV4"/>
<name>A0A8S1VMV4_9CILI</name>
<dbReference type="SMART" id="SM00325">
    <property type="entry name" value="RhoGEF"/>
    <property type="match status" value="1"/>
</dbReference>
<sequence>MDQPIGIGGFKLQQVISKEMNQMRHSVDPRTSLQMILSQRSQAQFQQVVDQEVPQEQPLKLLSKKKGKRFEFEISSDSSSFSITSEESSNSQKSQHSTNYLLRQQAAASLKLLVKDNKQQIRLPNIPIRSISNEKQQINFLKGLQQNSELSENNQIEEYYQQGKITVKLKSKDFMTFMRWQHEVEELKRKKRDFDEQKDRHFQLTKGDTVTKMEQQRKEEIMKKKKNRYSESWIVGISLAKRFLRIGRKRARATLQRNAIKTLTVIQIDLMMLDQWLVLEKFRIPKCEILIVNNNIFFLQMNQNSNQLLGQPKNQFKIVESVYQQQQQQQQPRQQLSVQQKPIEESHCIRVMSKEIKAVHRMQLWFYGKKQQKLYQKMKKKHRYRKNVIAEIINTERTYVNDLTVICEKVKTSSLSIISPNDVETIFMNCDQILAWNREFLLEMEKGYQKYNLDKKFIPKPYQPVFDGNAKQLKTPDIYAFKCYYEYCSKFTKSNKHFEHLKANDQKFKEFLIQLNKNNTLRGMDLGSFLVKPIQRLPKYILLFKDLEKNTDEDYPDLPNIKEIHKYFKEVNEENNKFMDIFMGRLQLQQLSESLKINQEELLNEPNRVFKFEEKLTIIQPNAKSDEDCQVTVYALSDMLVVVHDEKVQKKLKLDSLSFVKNQSDNNKYFSNLFQIVGVGDTIQCIAETPVAKKKYIDQFEKLIQENREHEHEKEKELCKQQIKMRYPVQVVVVGTEERNFQSFTKHTQYITEISINKVFQNIFIRYSEIEAMSSKYKQRYPKIDLPQLPDKNWLMSHKTKSIEARKIAIENFLQALLQAKESQQDPDILNELKLPKNFFDLPDLYQSILKSNLTQKQQNFKRTTLEGKEELREKGINVEKLKISAGEILKAVYIEQETRKKSVVQICPNKVISYENSKDPNLQKVIITFPDGTETALGVTEQTRVREVLEFVAKYNHLIYYKDFRLYLIDQLKKQRVLDDDEVLYKVIEDERQNNHGILNKLEQMLAKSNSEVLIKLKKYIYLPAKLEESDYKEDPVRLINLAFSVLDDVHDQKLQLGFKEYCLFAALYFHMKHQRLDDKLFGEVRRVIPQEMFQSSTDKEWKDLVTQCFKALDNELSQISKKNENDQIQKKPNSQYKHTDKKYLAAGVTLNAARTFVQSSMAIFQVQVYEGTQKFFKNSGLEVHPTIYLGLSIHKIHFLNPQRKEQFREIDYGRVNGVKSYPSQIIFDLQIFKEPIRFDTYQSYEIKSLVEQYQAIQRFDEEYELGHQFNIKH</sequence>
<dbReference type="EMBL" id="CAJJDO010000069">
    <property type="protein sequence ID" value="CAD8178520.1"/>
    <property type="molecule type" value="Genomic_DNA"/>
</dbReference>
<dbReference type="PROSITE" id="PS50195">
    <property type="entry name" value="PX"/>
    <property type="match status" value="1"/>
</dbReference>
<dbReference type="SMART" id="SM00312">
    <property type="entry name" value="PX"/>
    <property type="match status" value="1"/>
</dbReference>
<dbReference type="InterPro" id="IPR051092">
    <property type="entry name" value="FYVE_RhoGEF_PH"/>
</dbReference>
<dbReference type="InterPro" id="IPR001683">
    <property type="entry name" value="PX_dom"/>
</dbReference>
<proteinExistence type="predicted"/>
<feature type="domain" description="PX" evidence="3">
    <location>
        <begin position="728"/>
        <end position="846"/>
    </location>
</feature>
<evidence type="ECO:0000313" key="5">
    <source>
        <dbReference type="EMBL" id="CAD8178520.1"/>
    </source>
</evidence>
<dbReference type="PANTHER" id="PTHR12673">
    <property type="entry name" value="FACIOGENITAL DYSPLASIA PROTEIN"/>
    <property type="match status" value="1"/>
</dbReference>
<keyword evidence="6" id="KW-1185">Reference proteome</keyword>
<evidence type="ECO:0000256" key="1">
    <source>
        <dbReference type="SAM" id="Coils"/>
    </source>
</evidence>
<dbReference type="PROSITE" id="PS50010">
    <property type="entry name" value="DH_2"/>
    <property type="match status" value="1"/>
</dbReference>
<keyword evidence="1" id="KW-0175">Coiled coil</keyword>
<dbReference type="GO" id="GO:0005737">
    <property type="term" value="C:cytoplasm"/>
    <property type="evidence" value="ECO:0007669"/>
    <property type="project" value="TreeGrafter"/>
</dbReference>
<comment type="caution">
    <text evidence="5">The sequence shown here is derived from an EMBL/GenBank/DDBJ whole genome shotgun (WGS) entry which is preliminary data.</text>
</comment>
<dbReference type="InterPro" id="IPR000219">
    <property type="entry name" value="DH_dom"/>
</dbReference>
<accession>A0A8S1VMV4</accession>
<protein>
    <recommendedName>
        <fullName evidence="7">DH domain-containing protein</fullName>
    </recommendedName>
</protein>
<evidence type="ECO:0000259" key="2">
    <source>
        <dbReference type="PROSITE" id="PS50010"/>
    </source>
</evidence>
<dbReference type="InterPro" id="IPR000159">
    <property type="entry name" value="RA_dom"/>
</dbReference>
<evidence type="ECO:0000313" key="6">
    <source>
        <dbReference type="Proteomes" id="UP000689195"/>
    </source>
</evidence>
<dbReference type="PANTHER" id="PTHR12673:SF159">
    <property type="entry name" value="LD03170P"/>
    <property type="match status" value="1"/>
</dbReference>
<dbReference type="CDD" id="cd00160">
    <property type="entry name" value="RhoGEF"/>
    <property type="match status" value="1"/>
</dbReference>
<dbReference type="PROSITE" id="PS50200">
    <property type="entry name" value="RA"/>
    <property type="match status" value="1"/>
</dbReference>
<dbReference type="CDD" id="cd06093">
    <property type="entry name" value="PX_domain"/>
    <property type="match status" value="1"/>
</dbReference>
<evidence type="ECO:0000259" key="4">
    <source>
        <dbReference type="PROSITE" id="PS50200"/>
    </source>
</evidence>
<dbReference type="GO" id="GO:0007165">
    <property type="term" value="P:signal transduction"/>
    <property type="evidence" value="ECO:0007669"/>
    <property type="project" value="InterPro"/>
</dbReference>
<feature type="coiled-coil region" evidence="1">
    <location>
        <begin position="693"/>
        <end position="720"/>
    </location>
</feature>
<dbReference type="OrthoDB" id="1716625at2759"/>
<dbReference type="GO" id="GO:0005085">
    <property type="term" value="F:guanyl-nucleotide exchange factor activity"/>
    <property type="evidence" value="ECO:0007669"/>
    <property type="project" value="InterPro"/>
</dbReference>
<reference evidence="5" key="1">
    <citation type="submission" date="2021-01" db="EMBL/GenBank/DDBJ databases">
        <authorList>
            <consortium name="Genoscope - CEA"/>
            <person name="William W."/>
        </authorList>
    </citation>
    <scope>NUCLEOTIDE SEQUENCE</scope>
</reference>
<dbReference type="Proteomes" id="UP000689195">
    <property type="component" value="Unassembled WGS sequence"/>
</dbReference>
<feature type="domain" description="Ras-associating" evidence="4">
    <location>
        <begin position="931"/>
        <end position="1021"/>
    </location>
</feature>
<dbReference type="GO" id="GO:0035091">
    <property type="term" value="F:phosphatidylinositol binding"/>
    <property type="evidence" value="ECO:0007669"/>
    <property type="project" value="InterPro"/>
</dbReference>
<gene>
    <name evidence="5" type="ORF">PPENT_87.1.T0690238</name>
</gene>
<dbReference type="Pfam" id="PF00621">
    <property type="entry name" value="RhoGEF"/>
    <property type="match status" value="1"/>
</dbReference>
<evidence type="ECO:0008006" key="7">
    <source>
        <dbReference type="Google" id="ProtNLM"/>
    </source>
</evidence>